<evidence type="ECO:0000313" key="1">
    <source>
        <dbReference type="EMBL" id="KAI4305191.1"/>
    </source>
</evidence>
<dbReference type="Proteomes" id="UP000828941">
    <property type="component" value="Chromosome 12"/>
</dbReference>
<accession>A0ACB9L6Z8</accession>
<name>A0ACB9L6Z8_BAUVA</name>
<organism evidence="1 2">
    <name type="scientific">Bauhinia variegata</name>
    <name type="common">Purple orchid tree</name>
    <name type="synonym">Phanera variegata</name>
    <dbReference type="NCBI Taxonomy" id="167791"/>
    <lineage>
        <taxon>Eukaryota</taxon>
        <taxon>Viridiplantae</taxon>
        <taxon>Streptophyta</taxon>
        <taxon>Embryophyta</taxon>
        <taxon>Tracheophyta</taxon>
        <taxon>Spermatophyta</taxon>
        <taxon>Magnoliopsida</taxon>
        <taxon>eudicotyledons</taxon>
        <taxon>Gunneridae</taxon>
        <taxon>Pentapetalae</taxon>
        <taxon>rosids</taxon>
        <taxon>fabids</taxon>
        <taxon>Fabales</taxon>
        <taxon>Fabaceae</taxon>
        <taxon>Cercidoideae</taxon>
        <taxon>Cercideae</taxon>
        <taxon>Bauhiniinae</taxon>
        <taxon>Bauhinia</taxon>
    </lineage>
</organism>
<comment type="caution">
    <text evidence="1">The sequence shown here is derived from an EMBL/GenBank/DDBJ whole genome shotgun (WGS) entry which is preliminary data.</text>
</comment>
<keyword evidence="2" id="KW-1185">Reference proteome</keyword>
<protein>
    <submittedName>
        <fullName evidence="1">Uncharacterized protein</fullName>
    </submittedName>
</protein>
<proteinExistence type="predicted"/>
<reference evidence="1 2" key="1">
    <citation type="journal article" date="2022" name="DNA Res.">
        <title>Chromosomal-level genome assembly of the orchid tree Bauhinia variegata (Leguminosae; Cercidoideae) supports the allotetraploid origin hypothesis of Bauhinia.</title>
        <authorList>
            <person name="Zhong Y."/>
            <person name="Chen Y."/>
            <person name="Zheng D."/>
            <person name="Pang J."/>
            <person name="Liu Y."/>
            <person name="Luo S."/>
            <person name="Meng S."/>
            <person name="Qian L."/>
            <person name="Wei D."/>
            <person name="Dai S."/>
            <person name="Zhou R."/>
        </authorList>
    </citation>
    <scope>NUCLEOTIDE SEQUENCE [LARGE SCALE GENOMIC DNA]</scope>
    <source>
        <strain evidence="1">BV-YZ2020</strain>
    </source>
</reference>
<gene>
    <name evidence="1" type="ORF">L6164_028574</name>
</gene>
<dbReference type="EMBL" id="CM039437">
    <property type="protein sequence ID" value="KAI4305191.1"/>
    <property type="molecule type" value="Genomic_DNA"/>
</dbReference>
<sequence>MGCFKCLEGLCWELSKMVRHFWWNNQDSSRKIHWVNCDVMCRSKLKGCLGFKDLRAFNLAPLAKSSWRLAKGDGSLFYLLFKGKYFPHSDFTQAKATRNISWGWRSILEGRTIFEKHRRWLVGLNSQLSMSNDPWCLTIYLFTRRLVASSDHQFQSVS</sequence>
<evidence type="ECO:0000313" key="2">
    <source>
        <dbReference type="Proteomes" id="UP000828941"/>
    </source>
</evidence>